<dbReference type="Proteomes" id="UP000694394">
    <property type="component" value="Chromosome 31"/>
</dbReference>
<proteinExistence type="predicted"/>
<sequence>MATVDLEKLPGLVGIPLSFPGPLMSPPGWL</sequence>
<evidence type="ECO:0000313" key="2">
    <source>
        <dbReference type="Proteomes" id="UP000694394"/>
    </source>
</evidence>
<reference evidence="1" key="1">
    <citation type="submission" date="2016-12" db="EMBL/GenBank/DDBJ databases">
        <title>Mouse lemur reference genome and diversity panel.</title>
        <authorList>
            <person name="Harris R."/>
            <person name="Larsen P."/>
            <person name="Liu Y."/>
            <person name="Hughes D.S."/>
            <person name="Murali S."/>
            <person name="Raveendran M."/>
            <person name="Korchina V."/>
            <person name="Wang M."/>
            <person name="Jhangiani S."/>
            <person name="Bandaranaike D."/>
            <person name="Bellair M."/>
            <person name="Blankenburg K."/>
            <person name="Chao H."/>
            <person name="Dahdouli M."/>
            <person name="Dinh H."/>
            <person name="Doddapaneni H."/>
            <person name="English A."/>
            <person name="Firestine M."/>
            <person name="Gnanaolivu R."/>
            <person name="Gross S."/>
            <person name="Hernandez B."/>
            <person name="Javaid M."/>
            <person name="Jayaseelan J."/>
            <person name="Jones J."/>
            <person name="Khan Z."/>
            <person name="Kovar C."/>
            <person name="Kurapati P."/>
            <person name="Le B."/>
            <person name="Lee S."/>
            <person name="Li M."/>
            <person name="Mathew T."/>
            <person name="Narasimhan A."/>
            <person name="Ngo D."/>
            <person name="Nguyen L."/>
            <person name="Okwuonu G."/>
            <person name="Ongeri F."/>
            <person name="Osuji N."/>
            <person name="Pu L.-L."/>
            <person name="Puazo M."/>
            <person name="Quiroz J."/>
            <person name="Raj R."/>
            <person name="Rajbhandari K."/>
            <person name="Reid J.G."/>
            <person name="Santibanez J."/>
            <person name="Sexton D."/>
            <person name="Skinner E."/>
            <person name="Vee V."/>
            <person name="Weissenberger G."/>
            <person name="Wu Y."/>
            <person name="Xin Y."/>
            <person name="Han Y."/>
            <person name="Campbell C."/>
            <person name="Brown A."/>
            <person name="Sullivan B."/>
            <person name="Shelton J."/>
            <person name="Brown S."/>
            <person name="Dudchenko O."/>
            <person name="Machol I."/>
            <person name="Durand N."/>
            <person name="Shamim M."/>
            <person name="Lieberman A."/>
            <person name="Muzny D.M."/>
            <person name="Richards S."/>
            <person name="Yoder A."/>
            <person name="Worley K.C."/>
            <person name="Rogers J."/>
            <person name="Gibbs R.A."/>
        </authorList>
    </citation>
    <scope>NUCLEOTIDE SEQUENCE [LARGE SCALE GENOMIC DNA]</scope>
</reference>
<evidence type="ECO:0000313" key="1">
    <source>
        <dbReference type="Ensembl" id="ENSMICP00000049042.1"/>
    </source>
</evidence>
<name>A0A8C5YD69_MICMU</name>
<dbReference type="Ensembl" id="ENSMICT00000058196.1">
    <property type="protein sequence ID" value="ENSMICP00000049042.1"/>
    <property type="gene ID" value="ENSMICG00000046893.1"/>
</dbReference>
<dbReference type="AlphaFoldDB" id="A0A8C5YD69"/>
<protein>
    <submittedName>
        <fullName evidence="1">Uncharacterized protein</fullName>
    </submittedName>
</protein>
<dbReference type="EMBL" id="ABDC03033281">
    <property type="status" value="NOT_ANNOTATED_CDS"/>
    <property type="molecule type" value="Genomic_DNA"/>
</dbReference>
<reference evidence="1" key="2">
    <citation type="submission" date="2025-08" db="UniProtKB">
        <authorList>
            <consortium name="Ensembl"/>
        </authorList>
    </citation>
    <scope>IDENTIFICATION</scope>
</reference>
<organism evidence="1 2">
    <name type="scientific">Microcebus murinus</name>
    <name type="common">Gray mouse lemur</name>
    <name type="synonym">Lemur murinus</name>
    <dbReference type="NCBI Taxonomy" id="30608"/>
    <lineage>
        <taxon>Eukaryota</taxon>
        <taxon>Metazoa</taxon>
        <taxon>Chordata</taxon>
        <taxon>Craniata</taxon>
        <taxon>Vertebrata</taxon>
        <taxon>Euteleostomi</taxon>
        <taxon>Mammalia</taxon>
        <taxon>Eutheria</taxon>
        <taxon>Euarchontoglires</taxon>
        <taxon>Primates</taxon>
        <taxon>Strepsirrhini</taxon>
        <taxon>Lemuriformes</taxon>
        <taxon>Cheirogaleidae</taxon>
        <taxon>Microcebus</taxon>
    </lineage>
</organism>
<reference evidence="1" key="3">
    <citation type="submission" date="2025-09" db="UniProtKB">
        <authorList>
            <consortium name="Ensembl"/>
        </authorList>
    </citation>
    <scope>IDENTIFICATION</scope>
</reference>
<accession>A0A8C5YD69</accession>
<keyword evidence="2" id="KW-1185">Reference proteome</keyword>